<dbReference type="EMBL" id="FZNQ01000018">
    <property type="protein sequence ID" value="SNR58523.1"/>
    <property type="molecule type" value="Genomic_DNA"/>
</dbReference>
<protein>
    <submittedName>
        <fullName evidence="3">Membrane protein DedA, SNARE-associated domain</fullName>
    </submittedName>
</protein>
<proteinExistence type="predicted"/>
<sequence>MESIAATLLTLVESYGVVVLLAVFILEGALVGKLIPTRTLFVAVVIAVGSDALAFLPVVAAAVVGATIGQCLLFVSIRRYGIDPTEVDLIPVTEERIDGADRWFDRWGLPAVAMTNALPGVRGWLALPTATSSVSTSRFAVASLTGTAAYAGGLVALAVLLDGAITTLAGGALAFA</sequence>
<feature type="transmembrane region" description="Helical" evidence="1">
    <location>
        <begin position="12"/>
        <end position="32"/>
    </location>
</feature>
<dbReference type="Pfam" id="PF09335">
    <property type="entry name" value="VTT_dom"/>
    <property type="match status" value="1"/>
</dbReference>
<evidence type="ECO:0000313" key="3">
    <source>
        <dbReference type="EMBL" id="SNR58523.1"/>
    </source>
</evidence>
<evidence type="ECO:0000259" key="2">
    <source>
        <dbReference type="Pfam" id="PF09335"/>
    </source>
</evidence>
<feature type="domain" description="VTT" evidence="2">
    <location>
        <begin position="36"/>
        <end position="151"/>
    </location>
</feature>
<feature type="transmembrane region" description="Helical" evidence="1">
    <location>
        <begin position="148"/>
        <end position="175"/>
    </location>
</feature>
<feature type="transmembrane region" description="Helical" evidence="1">
    <location>
        <begin position="52"/>
        <end position="75"/>
    </location>
</feature>
<organism evidence="3 4">
    <name type="scientific">Halorubrum vacuolatum</name>
    <name type="common">Natronobacterium vacuolatum</name>
    <dbReference type="NCBI Taxonomy" id="63740"/>
    <lineage>
        <taxon>Archaea</taxon>
        <taxon>Methanobacteriati</taxon>
        <taxon>Methanobacteriota</taxon>
        <taxon>Stenosarchaea group</taxon>
        <taxon>Halobacteria</taxon>
        <taxon>Halobacteriales</taxon>
        <taxon>Haloferacaceae</taxon>
        <taxon>Halorubrum</taxon>
    </lineage>
</organism>
<dbReference type="AlphaFoldDB" id="A0A238XJ59"/>
<keyword evidence="1" id="KW-1133">Transmembrane helix</keyword>
<evidence type="ECO:0000256" key="1">
    <source>
        <dbReference type="SAM" id="Phobius"/>
    </source>
</evidence>
<accession>A0A238XJ59</accession>
<dbReference type="InterPro" id="IPR032816">
    <property type="entry name" value="VTT_dom"/>
</dbReference>
<dbReference type="InterPro" id="IPR051311">
    <property type="entry name" value="DedA_domain"/>
</dbReference>
<dbReference type="RefSeq" id="WP_089385581.1">
    <property type="nucleotide sequence ID" value="NZ_FZNQ01000018.1"/>
</dbReference>
<dbReference type="Proteomes" id="UP000198397">
    <property type="component" value="Unassembled WGS sequence"/>
</dbReference>
<evidence type="ECO:0000313" key="4">
    <source>
        <dbReference type="Proteomes" id="UP000198397"/>
    </source>
</evidence>
<dbReference type="OrthoDB" id="204088at2157"/>
<gene>
    <name evidence="3" type="ORF">SAMN06264855_11826</name>
</gene>
<keyword evidence="4" id="KW-1185">Reference proteome</keyword>
<keyword evidence="1" id="KW-0812">Transmembrane</keyword>
<name>A0A238XJ59_HALVU</name>
<dbReference type="PANTHER" id="PTHR42709">
    <property type="entry name" value="ALKALINE PHOSPHATASE LIKE PROTEIN"/>
    <property type="match status" value="1"/>
</dbReference>
<keyword evidence="1" id="KW-0472">Membrane</keyword>
<reference evidence="3 4" key="1">
    <citation type="submission" date="2017-06" db="EMBL/GenBank/DDBJ databases">
        <authorList>
            <person name="Kim H.J."/>
            <person name="Triplett B.A."/>
        </authorList>
    </citation>
    <scope>NUCLEOTIDE SEQUENCE [LARGE SCALE GENOMIC DNA]</scope>
    <source>
        <strain evidence="3 4">DSM 8800</strain>
    </source>
</reference>